<gene>
    <name evidence="1" type="ORF">B0H17DRAFT_1033094</name>
</gene>
<comment type="caution">
    <text evidence="1">The sequence shown here is derived from an EMBL/GenBank/DDBJ whole genome shotgun (WGS) entry which is preliminary data.</text>
</comment>
<reference evidence="1" key="1">
    <citation type="submission" date="2023-03" db="EMBL/GenBank/DDBJ databases">
        <title>Massive genome expansion in bonnet fungi (Mycena s.s.) driven by repeated elements and novel gene families across ecological guilds.</title>
        <authorList>
            <consortium name="Lawrence Berkeley National Laboratory"/>
            <person name="Harder C.B."/>
            <person name="Miyauchi S."/>
            <person name="Viragh M."/>
            <person name="Kuo A."/>
            <person name="Thoen E."/>
            <person name="Andreopoulos B."/>
            <person name="Lu D."/>
            <person name="Skrede I."/>
            <person name="Drula E."/>
            <person name="Henrissat B."/>
            <person name="Morin E."/>
            <person name="Kohler A."/>
            <person name="Barry K."/>
            <person name="LaButti K."/>
            <person name="Morin E."/>
            <person name="Salamov A."/>
            <person name="Lipzen A."/>
            <person name="Mereny Z."/>
            <person name="Hegedus B."/>
            <person name="Baldrian P."/>
            <person name="Stursova M."/>
            <person name="Weitz H."/>
            <person name="Taylor A."/>
            <person name="Grigoriev I.V."/>
            <person name="Nagy L.G."/>
            <person name="Martin F."/>
            <person name="Kauserud H."/>
        </authorList>
    </citation>
    <scope>NUCLEOTIDE SEQUENCE</scope>
    <source>
        <strain evidence="1">CBHHK067</strain>
    </source>
</reference>
<evidence type="ECO:0000313" key="2">
    <source>
        <dbReference type="Proteomes" id="UP001221757"/>
    </source>
</evidence>
<accession>A0AAD7GXP1</accession>
<sequence length="82" mass="8678">MSHVAYLKTTVRIVTEPLPQLAAKNSVANANNPSDPATPANAAIKQQPLPEFPAGSLDPRSSVNFRLYLTIASPKSSTLGSF</sequence>
<organism evidence="1 2">
    <name type="scientific">Mycena rosella</name>
    <name type="common">Pink bonnet</name>
    <name type="synonym">Agaricus rosellus</name>
    <dbReference type="NCBI Taxonomy" id="1033263"/>
    <lineage>
        <taxon>Eukaryota</taxon>
        <taxon>Fungi</taxon>
        <taxon>Dikarya</taxon>
        <taxon>Basidiomycota</taxon>
        <taxon>Agaricomycotina</taxon>
        <taxon>Agaricomycetes</taxon>
        <taxon>Agaricomycetidae</taxon>
        <taxon>Agaricales</taxon>
        <taxon>Marasmiineae</taxon>
        <taxon>Mycenaceae</taxon>
        <taxon>Mycena</taxon>
    </lineage>
</organism>
<dbReference type="EMBL" id="JARKIE010000005">
    <property type="protein sequence ID" value="KAJ7707559.1"/>
    <property type="molecule type" value="Genomic_DNA"/>
</dbReference>
<name>A0AAD7GXP1_MYCRO</name>
<evidence type="ECO:0000313" key="1">
    <source>
        <dbReference type="EMBL" id="KAJ7707559.1"/>
    </source>
</evidence>
<dbReference type="AlphaFoldDB" id="A0AAD7GXP1"/>
<keyword evidence="2" id="KW-1185">Reference proteome</keyword>
<protein>
    <submittedName>
        <fullName evidence="1">Uncharacterized protein</fullName>
    </submittedName>
</protein>
<dbReference type="Proteomes" id="UP001221757">
    <property type="component" value="Unassembled WGS sequence"/>
</dbReference>
<proteinExistence type="predicted"/>